<protein>
    <submittedName>
        <fullName evidence="1">Unannotated protein</fullName>
    </submittedName>
</protein>
<accession>A0A6J7JWX9</accession>
<gene>
    <name evidence="1" type="ORF">UFOPK3733_01656</name>
</gene>
<proteinExistence type="predicted"/>
<reference evidence="1" key="1">
    <citation type="submission" date="2020-05" db="EMBL/GenBank/DDBJ databases">
        <authorList>
            <person name="Chiriac C."/>
            <person name="Salcher M."/>
            <person name="Ghai R."/>
            <person name="Kavagutti S V."/>
        </authorList>
    </citation>
    <scope>NUCLEOTIDE SEQUENCE</scope>
</reference>
<name>A0A6J7JWX9_9ZZZZ</name>
<dbReference type="AlphaFoldDB" id="A0A6J7JWX9"/>
<evidence type="ECO:0000313" key="1">
    <source>
        <dbReference type="EMBL" id="CAB4947179.1"/>
    </source>
</evidence>
<organism evidence="1">
    <name type="scientific">freshwater metagenome</name>
    <dbReference type="NCBI Taxonomy" id="449393"/>
    <lineage>
        <taxon>unclassified sequences</taxon>
        <taxon>metagenomes</taxon>
        <taxon>ecological metagenomes</taxon>
    </lineage>
</organism>
<sequence length="44" mass="4773">MTLCAPSLAFGMSSMISAPISGRKTARLKPQLFRKSFIELVLSS</sequence>
<dbReference type="EMBL" id="CAFBNC010000100">
    <property type="protein sequence ID" value="CAB4947179.1"/>
    <property type="molecule type" value="Genomic_DNA"/>
</dbReference>